<evidence type="ECO:0000256" key="1">
    <source>
        <dbReference type="SAM" id="Phobius"/>
    </source>
</evidence>
<dbReference type="RefSeq" id="WP_133672081.1">
    <property type="nucleotide sequence ID" value="NZ_SNZW01000013.1"/>
</dbReference>
<evidence type="ECO:0000313" key="4">
    <source>
        <dbReference type="Proteomes" id="UP000295274"/>
    </source>
</evidence>
<evidence type="ECO:0000259" key="2">
    <source>
        <dbReference type="Pfam" id="PF07853"/>
    </source>
</evidence>
<dbReference type="OrthoDB" id="9808690at2"/>
<keyword evidence="1" id="KW-1133">Transmembrane helix</keyword>
<proteinExistence type="predicted"/>
<dbReference type="Proteomes" id="UP000295274">
    <property type="component" value="Unassembled WGS sequence"/>
</dbReference>
<dbReference type="AlphaFoldDB" id="A0A4R7DBU6"/>
<dbReference type="EMBL" id="SNZW01000013">
    <property type="protein sequence ID" value="TDS16596.1"/>
    <property type="molecule type" value="Genomic_DNA"/>
</dbReference>
<protein>
    <submittedName>
        <fullName evidence="3">Uncharacterized protein DUF1648</fullName>
    </submittedName>
</protein>
<dbReference type="InterPro" id="IPR012867">
    <property type="entry name" value="DUF1648"/>
</dbReference>
<keyword evidence="1" id="KW-0812">Transmembrane</keyword>
<accession>A0A4R7DBU6</accession>
<keyword evidence="4" id="KW-1185">Reference proteome</keyword>
<keyword evidence="1" id="KW-0472">Membrane</keyword>
<name>A0A4R7DBU6_9FLAO</name>
<feature type="transmembrane region" description="Helical" evidence="1">
    <location>
        <begin position="143"/>
        <end position="163"/>
    </location>
</feature>
<organism evidence="3 4">
    <name type="scientific">Maribacter caenipelagi</name>
    <dbReference type="NCBI Taxonomy" id="1447781"/>
    <lineage>
        <taxon>Bacteria</taxon>
        <taxon>Pseudomonadati</taxon>
        <taxon>Bacteroidota</taxon>
        <taxon>Flavobacteriia</taxon>
        <taxon>Flavobacteriales</taxon>
        <taxon>Flavobacteriaceae</taxon>
        <taxon>Maribacter</taxon>
    </lineage>
</organism>
<feature type="transmembrane region" description="Helical" evidence="1">
    <location>
        <begin position="21"/>
        <end position="39"/>
    </location>
</feature>
<feature type="domain" description="DUF1648" evidence="2">
    <location>
        <begin position="25"/>
        <end position="71"/>
    </location>
</feature>
<dbReference type="Pfam" id="PF07853">
    <property type="entry name" value="DUF1648"/>
    <property type="match status" value="1"/>
</dbReference>
<gene>
    <name evidence="3" type="ORF">DFQ03_1077</name>
</gene>
<evidence type="ECO:0000313" key="3">
    <source>
        <dbReference type="EMBL" id="TDS16596.1"/>
    </source>
</evidence>
<comment type="caution">
    <text evidence="3">The sequence shown here is derived from an EMBL/GenBank/DDBJ whole genome shotgun (WGS) entry which is preliminary data.</text>
</comment>
<feature type="transmembrane region" description="Helical" evidence="1">
    <location>
        <begin position="112"/>
        <end position="131"/>
    </location>
</feature>
<sequence>MFADSPKIDIKLTKNQQRQIAIGWIIIALNFIVVGIFYADLPDSIPAHFNYKGDVDGYGNKDSILTLPILMGLTYALLAFIIKKVKPWYMNYPVKITEKNAPEVYKMSLQTLIYMNLLISIIATPTIVETILQAHKIDLGFKISSLSIIIVAVVTLLPLYFIFKMFKIPK</sequence>
<reference evidence="3 4" key="1">
    <citation type="submission" date="2019-03" db="EMBL/GenBank/DDBJ databases">
        <title>Genomic Encyclopedia of Type Strains, Phase III (KMG-III): the genomes of soil and plant-associated and newly described type strains.</title>
        <authorList>
            <person name="Whitman W."/>
        </authorList>
    </citation>
    <scope>NUCLEOTIDE SEQUENCE [LARGE SCALE GENOMIC DNA]</scope>
    <source>
        <strain evidence="3 4">CECT 8455</strain>
    </source>
</reference>
<feature type="transmembrane region" description="Helical" evidence="1">
    <location>
        <begin position="64"/>
        <end position="82"/>
    </location>
</feature>